<reference evidence="3" key="2">
    <citation type="submission" date="2020-10" db="UniProtKB">
        <authorList>
            <consortium name="WormBaseParasite"/>
        </authorList>
    </citation>
    <scope>IDENTIFICATION</scope>
</reference>
<organism evidence="2 3">
    <name type="scientific">Panagrellus redivivus</name>
    <name type="common">Microworm</name>
    <dbReference type="NCBI Taxonomy" id="6233"/>
    <lineage>
        <taxon>Eukaryota</taxon>
        <taxon>Metazoa</taxon>
        <taxon>Ecdysozoa</taxon>
        <taxon>Nematoda</taxon>
        <taxon>Chromadorea</taxon>
        <taxon>Rhabditida</taxon>
        <taxon>Tylenchina</taxon>
        <taxon>Panagrolaimomorpha</taxon>
        <taxon>Panagrolaimoidea</taxon>
        <taxon>Panagrolaimidae</taxon>
        <taxon>Panagrellus</taxon>
    </lineage>
</organism>
<accession>A0A7E4V2K0</accession>
<reference evidence="2" key="1">
    <citation type="journal article" date="2013" name="Genetics">
        <title>The draft genome and transcriptome of Panagrellus redivivus are shaped by the harsh demands of a free-living lifestyle.</title>
        <authorList>
            <person name="Srinivasan J."/>
            <person name="Dillman A.R."/>
            <person name="Macchietto M.G."/>
            <person name="Heikkinen L."/>
            <person name="Lakso M."/>
            <person name="Fracchia K.M."/>
            <person name="Antoshechkin I."/>
            <person name="Mortazavi A."/>
            <person name="Wong G."/>
            <person name="Sternberg P.W."/>
        </authorList>
    </citation>
    <scope>NUCLEOTIDE SEQUENCE [LARGE SCALE GENOMIC DNA]</scope>
    <source>
        <strain evidence="2">MT8872</strain>
    </source>
</reference>
<keyword evidence="2" id="KW-1185">Reference proteome</keyword>
<evidence type="ECO:0000313" key="3">
    <source>
        <dbReference type="WBParaSite" id="Pan_g15774.t1"/>
    </source>
</evidence>
<proteinExistence type="predicted"/>
<dbReference type="Proteomes" id="UP000492821">
    <property type="component" value="Unassembled WGS sequence"/>
</dbReference>
<sequence length="537" mass="59971">MTTQYPPAVNSSRCAHFKLRALPTVMKLCSSKCKFARSTKWVRSLSSAPLGRSSQTDGLQRSYCTLIGFVKSRTSPMASSSTSIPADVLSNIRAAIAAREQSTGQRTMHRGSVVSASDPIFASSSKFCSKRPSKTIASGGKAPSKRPSQAVYYLLHNIEESIPEFGNGLFPRMLATERRMDAVISRHLTRARSKVARSVPTAASAIMVISHKRYPIPDIPGHLKMNILFRPHDADVHLTIPEFVERLEINFHGEEAIAPAYWDPTIGFEPGSHGFTIPRFIAQPCTATIDVYIKDDVITPIPAFARLIGLPSGTYEQVKSAFFTYVTRHKLSNPVRHGINCDVYLAALFKKTFIPIGNLKQELYTQFKFRGPLQFNYAITEESATSDYYKIEFRTPAVVDALRRKFVRSAVHTPQSKNVDDKLCDIAKNAQNCEHARKFYELVAENPHSSFLKIQKAYVEDFKDANTLNYGNQVISASNPSSFFKESSVMKEAVSRYMHNTVKQKTFEISVNLANGDLNNNNPVFEDREKSSPDAFV</sequence>
<dbReference type="SUPFAM" id="SSF47592">
    <property type="entry name" value="SWIB/MDM2 domain"/>
    <property type="match status" value="1"/>
</dbReference>
<evidence type="ECO:0000313" key="2">
    <source>
        <dbReference type="Proteomes" id="UP000492821"/>
    </source>
</evidence>
<dbReference type="AlphaFoldDB" id="A0A7E4V2K0"/>
<dbReference type="WBParaSite" id="Pan_g15774.t1">
    <property type="protein sequence ID" value="Pan_g15774.t1"/>
    <property type="gene ID" value="Pan_g15774"/>
</dbReference>
<feature type="region of interest" description="Disordered" evidence="1">
    <location>
        <begin position="518"/>
        <end position="537"/>
    </location>
</feature>
<name>A0A7E4V2K0_PANRE</name>
<dbReference type="InterPro" id="IPR036885">
    <property type="entry name" value="SWIB_MDM2_dom_sf"/>
</dbReference>
<evidence type="ECO:0000256" key="1">
    <source>
        <dbReference type="SAM" id="MobiDB-lite"/>
    </source>
</evidence>
<feature type="compositionally biased region" description="Basic and acidic residues" evidence="1">
    <location>
        <begin position="525"/>
        <end position="537"/>
    </location>
</feature>
<protein>
    <submittedName>
        <fullName evidence="3">SWIB domain-containing protein</fullName>
    </submittedName>
</protein>